<protein>
    <recommendedName>
        <fullName evidence="3">Ribbon-helix-helix CopG family protein</fullName>
    </recommendedName>
</protein>
<organism evidence="1 2">
    <name type="scientific">Nocardia pseudobrasiliensis</name>
    <dbReference type="NCBI Taxonomy" id="45979"/>
    <lineage>
        <taxon>Bacteria</taxon>
        <taxon>Bacillati</taxon>
        <taxon>Actinomycetota</taxon>
        <taxon>Actinomycetes</taxon>
        <taxon>Mycobacteriales</taxon>
        <taxon>Nocardiaceae</taxon>
        <taxon>Nocardia</taxon>
    </lineage>
</organism>
<sequence>MGEKDFPSTPEETSAFLDRLTFRDDPVPAAQLPPRLSPGEDIMVTTSIRLPMQLHGRIKELAEQRGIGVSTLVREWAEAAVADLDDHGELISRADALRALARIHTVRHAS</sequence>
<evidence type="ECO:0000313" key="2">
    <source>
        <dbReference type="Proteomes" id="UP000254869"/>
    </source>
</evidence>
<name>A0A370HZ22_9NOCA</name>
<proteinExistence type="predicted"/>
<evidence type="ECO:0008006" key="3">
    <source>
        <dbReference type="Google" id="ProtNLM"/>
    </source>
</evidence>
<dbReference type="SUPFAM" id="SSF47598">
    <property type="entry name" value="Ribbon-helix-helix"/>
    <property type="match status" value="1"/>
</dbReference>
<keyword evidence="2" id="KW-1185">Reference proteome</keyword>
<gene>
    <name evidence="1" type="ORF">DFR76_110277</name>
</gene>
<dbReference type="Proteomes" id="UP000254869">
    <property type="component" value="Unassembled WGS sequence"/>
</dbReference>
<dbReference type="GO" id="GO:0006355">
    <property type="term" value="P:regulation of DNA-templated transcription"/>
    <property type="evidence" value="ECO:0007669"/>
    <property type="project" value="InterPro"/>
</dbReference>
<dbReference type="InterPro" id="IPR010985">
    <property type="entry name" value="Ribbon_hlx_hlx"/>
</dbReference>
<accession>A0A370HZ22</accession>
<dbReference type="STRING" id="1210086.GCA_001613105_05859"/>
<dbReference type="RefSeq" id="WP_068004582.1">
    <property type="nucleotide sequence ID" value="NZ_QQBC01000010.1"/>
</dbReference>
<dbReference type="EMBL" id="QQBC01000010">
    <property type="protein sequence ID" value="RDI63580.1"/>
    <property type="molecule type" value="Genomic_DNA"/>
</dbReference>
<reference evidence="1 2" key="1">
    <citation type="submission" date="2018-07" db="EMBL/GenBank/DDBJ databases">
        <title>Genomic Encyclopedia of Type Strains, Phase IV (KMG-IV): sequencing the most valuable type-strain genomes for metagenomic binning, comparative biology and taxonomic classification.</title>
        <authorList>
            <person name="Goeker M."/>
        </authorList>
    </citation>
    <scope>NUCLEOTIDE SEQUENCE [LARGE SCALE GENOMIC DNA]</scope>
    <source>
        <strain evidence="1 2">DSM 44290</strain>
    </source>
</reference>
<evidence type="ECO:0000313" key="1">
    <source>
        <dbReference type="EMBL" id="RDI63580.1"/>
    </source>
</evidence>
<dbReference type="AlphaFoldDB" id="A0A370HZ22"/>
<comment type="caution">
    <text evidence="1">The sequence shown here is derived from an EMBL/GenBank/DDBJ whole genome shotgun (WGS) entry which is preliminary data.</text>
</comment>